<reference evidence="1" key="1">
    <citation type="submission" date="2020-06" db="EMBL/GenBank/DDBJ databases">
        <title>Whole Genome Sequence of Bradyrhizobium sp. Strain 1S1.</title>
        <authorList>
            <person name="Bromfield E.S.P."/>
            <person name="Cloutier S."/>
        </authorList>
    </citation>
    <scope>NUCLEOTIDE SEQUENCE [LARGE SCALE GENOMIC DNA]</scope>
    <source>
        <strain evidence="1">1S1</strain>
    </source>
</reference>
<organism evidence="1">
    <name type="scientific">Bradyrhizobium septentrionale</name>
    <dbReference type="NCBI Taxonomy" id="1404411"/>
    <lineage>
        <taxon>Bacteria</taxon>
        <taxon>Pseudomonadati</taxon>
        <taxon>Pseudomonadota</taxon>
        <taxon>Alphaproteobacteria</taxon>
        <taxon>Hyphomicrobiales</taxon>
        <taxon>Nitrobacteraceae</taxon>
        <taxon>Bradyrhizobium</taxon>
    </lineage>
</organism>
<accession>A0A974A6C0</accession>
<name>A0A974A6C0_9BRAD</name>
<evidence type="ECO:0000313" key="1">
    <source>
        <dbReference type="EMBL" id="NVI49289.1"/>
    </source>
</evidence>
<sequence>MITAIDVWDTGTFDPELMVNLKAGAQLVHDYLTTDRRQFEEREAASGWTPHATNPFASDYLAFAEAIGRDDEVRIIRENGIYSGTLDTLRQRLDAQVAAGLFTAADAEALHAASPCHHREQQPGRLGKFWMTSGPILTDDGGVELLLGNWGGESTYFWLEDERLEKLVASIGRPRILEIAVPVASTNHWYSAGKAVVAAYARTIGCRPDRGAFDLSQRRRLDPLPYLPFVVRTKRRSQRWHKATRTITCTLSGAGASNVSTGRDTVRSQVYL</sequence>
<gene>
    <name evidence="1" type="ORF">HAP48_041940</name>
</gene>
<dbReference type="AlphaFoldDB" id="A0A974A6C0"/>
<protein>
    <submittedName>
        <fullName evidence="1">Uncharacterized protein</fullName>
    </submittedName>
</protein>
<proteinExistence type="predicted"/>
<dbReference type="RefSeq" id="WP_166213731.1">
    <property type="nucleotide sequence ID" value="NZ_CP088285.1"/>
</dbReference>
<dbReference type="EMBL" id="JAAOLE020000001">
    <property type="protein sequence ID" value="NVI49289.1"/>
    <property type="molecule type" value="Genomic_DNA"/>
</dbReference>
<comment type="caution">
    <text evidence="1">The sequence shown here is derived from an EMBL/GenBank/DDBJ whole genome shotgun (WGS) entry which is preliminary data.</text>
</comment>